<dbReference type="InterPro" id="IPR036927">
    <property type="entry name" value="Cyt_c_oxase-like_su1_sf"/>
</dbReference>
<feature type="transmembrane region" description="Helical" evidence="21">
    <location>
        <begin position="144"/>
        <end position="166"/>
    </location>
</feature>
<feature type="transmembrane region" description="Helical" evidence="21">
    <location>
        <begin position="112"/>
        <end position="132"/>
    </location>
</feature>
<evidence type="ECO:0000256" key="14">
    <source>
        <dbReference type="ARBA" id="ARBA00022989"/>
    </source>
</evidence>
<feature type="transmembrane region" description="Helical" evidence="21">
    <location>
        <begin position="291"/>
        <end position="311"/>
    </location>
</feature>
<evidence type="ECO:0000256" key="11">
    <source>
        <dbReference type="ARBA" id="ARBA00022723"/>
    </source>
</evidence>
<dbReference type="GO" id="GO:0006119">
    <property type="term" value="P:oxidative phosphorylation"/>
    <property type="evidence" value="ECO:0007669"/>
    <property type="project" value="UniProtKB-UniPathway"/>
</dbReference>
<feature type="transmembrane region" description="Helical" evidence="21">
    <location>
        <begin position="404"/>
        <end position="430"/>
    </location>
</feature>
<dbReference type="GO" id="GO:0005886">
    <property type="term" value="C:plasma membrane"/>
    <property type="evidence" value="ECO:0007669"/>
    <property type="project" value="UniProtKB-SubCell"/>
</dbReference>
<dbReference type="PANTHER" id="PTHR10422">
    <property type="entry name" value="CYTOCHROME C OXIDASE SUBUNIT 1"/>
    <property type="match status" value="1"/>
</dbReference>
<feature type="binding site" evidence="19">
    <location>
        <position position="224"/>
    </location>
    <ligand>
        <name>Cu cation</name>
        <dbReference type="ChEBI" id="CHEBI:23378"/>
        <label>B</label>
    </ligand>
</feature>
<keyword evidence="23" id="KW-0560">Oxidoreductase</keyword>
<dbReference type="OrthoDB" id="9806838at2"/>
<comment type="cofactor">
    <cofactor evidence="19">
        <name>Cu(2+)</name>
        <dbReference type="ChEBI" id="CHEBI:29036"/>
    </cofactor>
    <text evidence="19">Binds 1 copper ion per subunit, denoted as copper B.</text>
</comment>
<evidence type="ECO:0000256" key="8">
    <source>
        <dbReference type="ARBA" id="ARBA00022617"/>
    </source>
</evidence>
<evidence type="ECO:0000256" key="10">
    <source>
        <dbReference type="ARBA" id="ARBA00022692"/>
    </source>
</evidence>
<evidence type="ECO:0000256" key="4">
    <source>
        <dbReference type="ARBA" id="ARBA00009578"/>
    </source>
</evidence>
<dbReference type="RefSeq" id="WP_149811657.1">
    <property type="nucleotide sequence ID" value="NZ_VUKA01000002.1"/>
</dbReference>
<keyword evidence="12" id="KW-1278">Translocase</keyword>
<evidence type="ECO:0000256" key="17">
    <source>
        <dbReference type="ARBA" id="ARBA00023136"/>
    </source>
</evidence>
<feature type="transmembrane region" description="Helical" evidence="21">
    <location>
        <begin position="363"/>
        <end position="383"/>
    </location>
</feature>
<feature type="transmembrane region" description="Helical" evidence="21">
    <location>
        <begin position="76"/>
        <end position="96"/>
    </location>
</feature>
<keyword evidence="14 21" id="KW-1133">Transmembrane helix</keyword>
<keyword evidence="8 19" id="KW-0349">Heme</keyword>
<feature type="binding site" description="axial binding residue" evidence="19">
    <location>
        <position position="364"/>
    </location>
    <ligand>
        <name>heme b</name>
        <dbReference type="ChEBI" id="CHEBI:60344"/>
        <label>1; low-spin</label>
    </ligand>
    <ligandPart>
        <name>Fe</name>
        <dbReference type="ChEBI" id="CHEBI:18248"/>
    </ligandPart>
</feature>
<comment type="similarity">
    <text evidence="4 20">Belongs to the heme-copper respiratory oxidase family.</text>
</comment>
<evidence type="ECO:0000256" key="13">
    <source>
        <dbReference type="ARBA" id="ARBA00022982"/>
    </source>
</evidence>
<dbReference type="EC" id="7.1.1.9" evidence="5"/>
<dbReference type="NCBIfam" id="TIGR00780">
    <property type="entry name" value="ccoN"/>
    <property type="match status" value="1"/>
</dbReference>
<comment type="cofactor">
    <cofactor evidence="19">
        <name>heme</name>
        <dbReference type="ChEBI" id="CHEBI:30413"/>
    </cofactor>
    <text evidence="19">Binds 2 heme groups per subunit, denoted as high- and low-spin.</text>
</comment>
<keyword evidence="15 19" id="KW-0408">Iron</keyword>
<evidence type="ECO:0000256" key="16">
    <source>
        <dbReference type="ARBA" id="ARBA00023008"/>
    </source>
</evidence>
<evidence type="ECO:0000256" key="21">
    <source>
        <dbReference type="SAM" id="Phobius"/>
    </source>
</evidence>
<keyword evidence="10 20" id="KW-0812">Transmembrane</keyword>
<evidence type="ECO:0000256" key="20">
    <source>
        <dbReference type="RuleBase" id="RU000370"/>
    </source>
</evidence>
<evidence type="ECO:0000256" key="12">
    <source>
        <dbReference type="ARBA" id="ARBA00022967"/>
    </source>
</evidence>
<evidence type="ECO:0000256" key="7">
    <source>
        <dbReference type="ARBA" id="ARBA00022475"/>
    </source>
</evidence>
<dbReference type="InterPro" id="IPR023616">
    <property type="entry name" value="Cyt_c_oxase-like_su1_dom"/>
</dbReference>
<dbReference type="UniPathway" id="UPA00705"/>
<keyword evidence="11 19" id="KW-0479">Metal-binding</keyword>
<keyword evidence="17 21" id="KW-0472">Membrane</keyword>
<evidence type="ECO:0000256" key="15">
    <source>
        <dbReference type="ARBA" id="ARBA00023004"/>
    </source>
</evidence>
<feature type="binding site" evidence="19">
    <location>
        <position position="274"/>
    </location>
    <ligand>
        <name>Cu cation</name>
        <dbReference type="ChEBI" id="CHEBI:23378"/>
        <label>B</label>
    </ligand>
</feature>
<dbReference type="FunFam" id="1.20.210.10:FF:000005">
    <property type="entry name" value="Cytochrome c oxidase, cbb3-type, subunit I"/>
    <property type="match status" value="1"/>
</dbReference>
<keyword evidence="6 20" id="KW-0813">Transport</keyword>
<keyword evidence="9 20" id="KW-0679">Respiratory chain</keyword>
<evidence type="ECO:0000256" key="19">
    <source>
        <dbReference type="PIRSR" id="PIRSR604677-50"/>
    </source>
</evidence>
<keyword evidence="24" id="KW-1185">Reference proteome</keyword>
<dbReference type="EMBL" id="VUKA01000002">
    <property type="protein sequence ID" value="KAA2214001.1"/>
    <property type="molecule type" value="Genomic_DNA"/>
</dbReference>
<evidence type="ECO:0000256" key="5">
    <source>
        <dbReference type="ARBA" id="ARBA00012949"/>
    </source>
</evidence>
<dbReference type="PROSITE" id="PS00077">
    <property type="entry name" value="COX1_CUB"/>
    <property type="match status" value="1"/>
</dbReference>
<feature type="domain" description="Cytochrome oxidase subunit I profile" evidence="22">
    <location>
        <begin position="1"/>
        <end position="491"/>
    </location>
</feature>
<dbReference type="InterPro" id="IPR000883">
    <property type="entry name" value="Cyt_C_Oxase_1"/>
</dbReference>
<feature type="transmembrane region" description="Helical" evidence="21">
    <location>
        <begin position="222"/>
        <end position="242"/>
    </location>
</feature>
<dbReference type="Pfam" id="PF00115">
    <property type="entry name" value="COX1"/>
    <property type="match status" value="1"/>
</dbReference>
<feature type="transmembrane region" description="Helical" evidence="21">
    <location>
        <begin position="254"/>
        <end position="271"/>
    </location>
</feature>
<evidence type="ECO:0000313" key="23">
    <source>
        <dbReference type="EMBL" id="KAA2214001.1"/>
    </source>
</evidence>
<dbReference type="AlphaFoldDB" id="A0A5B2THP5"/>
<feature type="binding site" description="axial binding residue" evidence="19">
    <location>
        <position position="75"/>
    </location>
    <ligand>
        <name>heme b</name>
        <dbReference type="ChEBI" id="CHEBI:60344"/>
        <label>1; low-spin</label>
    </ligand>
    <ligandPart>
        <name>Fe</name>
        <dbReference type="ChEBI" id="CHEBI:18248"/>
    </ligandPart>
</feature>
<dbReference type="Proteomes" id="UP000322110">
    <property type="component" value="Unassembled WGS sequence"/>
</dbReference>
<feature type="transmembrane region" description="Helical" evidence="21">
    <location>
        <begin position="31"/>
        <end position="56"/>
    </location>
</feature>
<dbReference type="GO" id="GO:0016491">
    <property type="term" value="F:oxidoreductase activity"/>
    <property type="evidence" value="ECO:0007669"/>
    <property type="project" value="UniProtKB-KW"/>
</dbReference>
<feature type="transmembrane region" description="Helical" evidence="21">
    <location>
        <begin position="450"/>
        <end position="473"/>
    </location>
</feature>
<dbReference type="PANTHER" id="PTHR10422:SF29">
    <property type="entry name" value="CYTOCHROME C OXIDASE SUBUNIT 1 HOMOLOG, BACTEROID"/>
    <property type="match status" value="1"/>
</dbReference>
<organism evidence="23 24">
    <name type="scientific">Teichococcus oryzae</name>
    <dbReference type="NCBI Taxonomy" id="1608942"/>
    <lineage>
        <taxon>Bacteria</taxon>
        <taxon>Pseudomonadati</taxon>
        <taxon>Pseudomonadota</taxon>
        <taxon>Alphaproteobacteria</taxon>
        <taxon>Acetobacterales</taxon>
        <taxon>Roseomonadaceae</taxon>
        <taxon>Roseomonas</taxon>
    </lineage>
</organism>
<comment type="subcellular location">
    <subcellularLocation>
        <location evidence="2">Cell membrane</location>
        <topology evidence="2">Multi-pass membrane protein</topology>
    </subcellularLocation>
</comment>
<comment type="cofactor">
    <cofactor evidence="1">
        <name>heme b</name>
        <dbReference type="ChEBI" id="CHEBI:60344"/>
    </cofactor>
</comment>
<dbReference type="InterPro" id="IPR004677">
    <property type="entry name" value="Cyt_c_oxidase_cbb3_su1"/>
</dbReference>
<gene>
    <name evidence="23" type="primary">ccoN</name>
    <name evidence="23" type="ORF">F0Q34_08140</name>
</gene>
<evidence type="ECO:0000256" key="2">
    <source>
        <dbReference type="ARBA" id="ARBA00004651"/>
    </source>
</evidence>
<keyword evidence="13 20" id="KW-0249">Electron transport</keyword>
<name>A0A5B2THP5_9PROT</name>
<feature type="binding site" evidence="19">
    <location>
        <position position="275"/>
    </location>
    <ligand>
        <name>Cu cation</name>
        <dbReference type="ChEBI" id="CHEBI:23378"/>
        <label>B</label>
    </ligand>
</feature>
<dbReference type="GO" id="GO:0020037">
    <property type="term" value="F:heme binding"/>
    <property type="evidence" value="ECO:0007669"/>
    <property type="project" value="InterPro"/>
</dbReference>
<evidence type="ECO:0000256" key="9">
    <source>
        <dbReference type="ARBA" id="ARBA00022660"/>
    </source>
</evidence>
<evidence type="ECO:0000256" key="18">
    <source>
        <dbReference type="ARBA" id="ARBA00047816"/>
    </source>
</evidence>
<keyword evidence="16" id="KW-0186">Copper</keyword>
<dbReference type="GO" id="GO:0046872">
    <property type="term" value="F:metal ion binding"/>
    <property type="evidence" value="ECO:0007669"/>
    <property type="project" value="UniProtKB-KW"/>
</dbReference>
<proteinExistence type="inferred from homology"/>
<evidence type="ECO:0000256" key="6">
    <source>
        <dbReference type="ARBA" id="ARBA00022448"/>
    </source>
</evidence>
<sequence>MPEGSATIPAPVLERLHLSTQPDYVDGPVRAFAVATVFWGLAGFAAGLFIALQLAFPALNLGLEWTTFGRLRPLHTSAVIFAFGGNALLFSSLYIVQRTCRARLFGGEDAGWFLFGGYNLFIVVAATGYLLGITQGKEYAEPEWYADLWLAVVWIAYLVVFGGTILRRTEPHIYVANWFFLSFIITIAMLHIGNNVVLPVGLSSRSYTFAAGVQDAMIQWWYGHNAVGFFLTSGFLGMMYYFIPKQADRPIYSYRLSIVHFWSLTFLYIWAGPHHLHYTALPDWAQTLGMVFSIMLWMPSWGGMINGLMTLSGAWDKLRTDPALRFSVAAVGFYGMATFEGPVMSIRAVNALSHYTDWTIGHVHSGALGWNGFIIFGALYWIVPKLWNKPGLYSTRLVSWHFWLASLGIVLYAAAMWVAGIMQGLMWRAYDSLGFLQYSFVESVAAMHPYYVIRAGGGVLYLAGAVLMAVNLWRTIAASAASAVPATLRAA</sequence>
<evidence type="ECO:0000256" key="1">
    <source>
        <dbReference type="ARBA" id="ARBA00001970"/>
    </source>
</evidence>
<dbReference type="SUPFAM" id="SSF81442">
    <property type="entry name" value="Cytochrome c oxidase subunit I-like"/>
    <property type="match status" value="1"/>
</dbReference>
<reference evidence="23 24" key="1">
    <citation type="journal article" date="2015" name="Int. J. Syst. Evol. Microbiol.">
        <title>Roseomonas oryzae sp. nov., isolated from paddy rhizosphere soil.</title>
        <authorList>
            <person name="Ramaprasad E.V."/>
            <person name="Sasikala Ch."/>
            <person name="Ramana Ch.V."/>
        </authorList>
    </citation>
    <scope>NUCLEOTIDE SEQUENCE [LARGE SCALE GENOMIC DNA]</scope>
    <source>
        <strain evidence="23 24">KCTC 42542</strain>
    </source>
</reference>
<feature type="transmembrane region" description="Helical" evidence="21">
    <location>
        <begin position="178"/>
        <end position="202"/>
    </location>
</feature>
<accession>A0A5B2THP5</accession>
<dbReference type="CDD" id="cd01661">
    <property type="entry name" value="cbb3_Oxidase_I"/>
    <property type="match status" value="1"/>
</dbReference>
<evidence type="ECO:0000256" key="3">
    <source>
        <dbReference type="ARBA" id="ARBA00004673"/>
    </source>
</evidence>
<dbReference type="GO" id="GO:0015990">
    <property type="term" value="P:electron transport coupled proton transport"/>
    <property type="evidence" value="ECO:0007669"/>
    <property type="project" value="TreeGrafter"/>
</dbReference>
<feature type="binding site" description="axial binding residue" evidence="19">
    <location>
        <position position="362"/>
    </location>
    <ligand>
        <name>heme b</name>
        <dbReference type="ChEBI" id="CHEBI:60344"/>
        <label>2; high-spin</label>
    </ligand>
    <ligandPart>
        <name>Fe</name>
        <dbReference type="ChEBI" id="CHEBI:18248"/>
    </ligandPart>
</feature>
<evidence type="ECO:0000259" key="22">
    <source>
        <dbReference type="PROSITE" id="PS50855"/>
    </source>
</evidence>
<feature type="transmembrane region" description="Helical" evidence="21">
    <location>
        <begin position="323"/>
        <end position="343"/>
    </location>
</feature>
<comment type="caution">
    <text evidence="23">The sequence shown here is derived from an EMBL/GenBank/DDBJ whole genome shotgun (WGS) entry which is preliminary data.</text>
</comment>
<dbReference type="PROSITE" id="PS50855">
    <property type="entry name" value="COX1"/>
    <property type="match status" value="1"/>
</dbReference>
<comment type="catalytic activity">
    <reaction evidence="18">
        <text>4 Fe(II)-[cytochrome c] + O2 + 8 H(+)(in) = 4 Fe(III)-[cytochrome c] + 2 H2O + 4 H(+)(out)</text>
        <dbReference type="Rhea" id="RHEA:11436"/>
        <dbReference type="Rhea" id="RHEA-COMP:10350"/>
        <dbReference type="Rhea" id="RHEA-COMP:14399"/>
        <dbReference type="ChEBI" id="CHEBI:15377"/>
        <dbReference type="ChEBI" id="CHEBI:15378"/>
        <dbReference type="ChEBI" id="CHEBI:15379"/>
        <dbReference type="ChEBI" id="CHEBI:29033"/>
        <dbReference type="ChEBI" id="CHEBI:29034"/>
        <dbReference type="EC" id="7.1.1.9"/>
    </reaction>
</comment>
<dbReference type="GO" id="GO:0004129">
    <property type="term" value="F:cytochrome-c oxidase activity"/>
    <property type="evidence" value="ECO:0007669"/>
    <property type="project" value="UniProtKB-EC"/>
</dbReference>
<protein>
    <recommendedName>
        <fullName evidence="5">cytochrome-c oxidase</fullName>
        <ecNumber evidence="5">7.1.1.9</ecNumber>
    </recommendedName>
</protein>
<comment type="pathway">
    <text evidence="3">Energy metabolism; oxidative phosphorylation.</text>
</comment>
<dbReference type="Gene3D" id="1.20.210.10">
    <property type="entry name" value="Cytochrome c oxidase-like, subunit I domain"/>
    <property type="match status" value="1"/>
</dbReference>
<dbReference type="GO" id="GO:0022904">
    <property type="term" value="P:respiratory electron transport chain"/>
    <property type="evidence" value="ECO:0007669"/>
    <property type="project" value="TreeGrafter"/>
</dbReference>
<dbReference type="InterPro" id="IPR023615">
    <property type="entry name" value="Cyt_c_Oxase_su1_BS"/>
</dbReference>
<evidence type="ECO:0000313" key="24">
    <source>
        <dbReference type="Proteomes" id="UP000322110"/>
    </source>
</evidence>
<keyword evidence="7" id="KW-1003">Cell membrane</keyword>